<dbReference type="Proteomes" id="UP000070444">
    <property type="component" value="Unassembled WGS sequence"/>
</dbReference>
<gene>
    <name evidence="4" type="primary">TSF1</name>
    <name evidence="6" type="ORF">CONCODRAFT_1884</name>
</gene>
<organism evidence="6 7">
    <name type="scientific">Conidiobolus coronatus (strain ATCC 28846 / CBS 209.66 / NRRL 28638)</name>
    <name type="common">Delacroixia coronata</name>
    <dbReference type="NCBI Taxonomy" id="796925"/>
    <lineage>
        <taxon>Eukaryota</taxon>
        <taxon>Fungi</taxon>
        <taxon>Fungi incertae sedis</taxon>
        <taxon>Zoopagomycota</taxon>
        <taxon>Entomophthoromycotina</taxon>
        <taxon>Entomophthoromycetes</taxon>
        <taxon>Entomophthorales</taxon>
        <taxon>Ancylistaceae</taxon>
        <taxon>Conidiobolus</taxon>
    </lineage>
</organism>
<evidence type="ECO:0000259" key="5">
    <source>
        <dbReference type="Pfam" id="PF00889"/>
    </source>
</evidence>
<dbReference type="SUPFAM" id="SSF46934">
    <property type="entry name" value="UBA-like"/>
    <property type="match status" value="1"/>
</dbReference>
<dbReference type="GO" id="GO:0003746">
    <property type="term" value="F:translation elongation factor activity"/>
    <property type="evidence" value="ECO:0007669"/>
    <property type="project" value="UniProtKB-UniRule"/>
</dbReference>
<dbReference type="HAMAP" id="MF_00050">
    <property type="entry name" value="EF_Ts"/>
    <property type="match status" value="1"/>
</dbReference>
<keyword evidence="2 4" id="KW-0251">Elongation factor</keyword>
<name>A0A137PJE2_CONC2</name>
<dbReference type="Gene3D" id="3.30.479.20">
    <property type="entry name" value="Elongation factor Ts, dimerisation domain"/>
    <property type="match status" value="2"/>
</dbReference>
<comment type="similarity">
    <text evidence="1 4">Belongs to the EF-Ts family.</text>
</comment>
<dbReference type="AlphaFoldDB" id="A0A137PJE2"/>
<dbReference type="InterPro" id="IPR001816">
    <property type="entry name" value="Transl_elong_EFTs/EF1B"/>
</dbReference>
<dbReference type="OMA" id="QEYMLDD"/>
<dbReference type="EMBL" id="KQ964418">
    <property type="protein sequence ID" value="KXN75090.1"/>
    <property type="molecule type" value="Genomic_DNA"/>
</dbReference>
<dbReference type="InterPro" id="IPR036402">
    <property type="entry name" value="EF-Ts_dimer_sf"/>
</dbReference>
<evidence type="ECO:0000256" key="3">
    <source>
        <dbReference type="ARBA" id="ARBA00022917"/>
    </source>
</evidence>
<evidence type="ECO:0000256" key="4">
    <source>
        <dbReference type="HAMAP-Rule" id="MF_03135"/>
    </source>
</evidence>
<dbReference type="Pfam" id="PF00889">
    <property type="entry name" value="EF_TS"/>
    <property type="match status" value="1"/>
</dbReference>
<dbReference type="Gene3D" id="1.10.8.10">
    <property type="entry name" value="DNA helicase RuvA subunit, C-terminal domain"/>
    <property type="match status" value="1"/>
</dbReference>
<evidence type="ECO:0000256" key="1">
    <source>
        <dbReference type="ARBA" id="ARBA00005532"/>
    </source>
</evidence>
<sequence length="338" mass="36312">MKFITKSTPVINNIAKVGAKYYSSSAVKPNIKLIAQIRQKTEISISKAKEALVATNNDLDAALEWIQTNLAEAGAKKGAKLAGRVASEGLVGVATVNDLVEGTSKGALVELCCETDFVSRNDNFHELVQSIAKTVLTLQPEQSSNDTLLSLSPELVQEALIEGDVTVKQKINETIGKLGENIILRRTILTNLPKSESAKYFTAGFAHGGAESGGKIGGLVVLKAEGSGEKDILPKLGRQLARQVVGFNPQCLTESDSLAIAKKSELPATEYEEFLSSAVLLNQSFIFGSESVSNTLKQYVDTHQLNLSIEAFSRLEAGEGIEKVEDNFAEEVMKQANI</sequence>
<evidence type="ECO:0000256" key="2">
    <source>
        <dbReference type="ARBA" id="ARBA00022768"/>
    </source>
</evidence>
<comment type="subcellular location">
    <subcellularLocation>
        <location evidence="4">Mitochondrion</location>
    </subcellularLocation>
</comment>
<feature type="domain" description="Translation elongation factor EFTs/EF1B dimerisation" evidence="5">
    <location>
        <begin position="106"/>
        <end position="256"/>
    </location>
</feature>
<dbReference type="SUPFAM" id="SSF54713">
    <property type="entry name" value="Elongation factor Ts (EF-Ts), dimerisation domain"/>
    <property type="match status" value="2"/>
</dbReference>
<reference evidence="6 7" key="1">
    <citation type="journal article" date="2015" name="Genome Biol. Evol.">
        <title>Phylogenomic analyses indicate that early fungi evolved digesting cell walls of algal ancestors of land plants.</title>
        <authorList>
            <person name="Chang Y."/>
            <person name="Wang S."/>
            <person name="Sekimoto S."/>
            <person name="Aerts A.L."/>
            <person name="Choi C."/>
            <person name="Clum A."/>
            <person name="LaButti K.M."/>
            <person name="Lindquist E.A."/>
            <person name="Yee Ngan C."/>
            <person name="Ohm R.A."/>
            <person name="Salamov A.A."/>
            <person name="Grigoriev I.V."/>
            <person name="Spatafora J.W."/>
            <person name="Berbee M.L."/>
        </authorList>
    </citation>
    <scope>NUCLEOTIDE SEQUENCE [LARGE SCALE GENOMIC DNA]</scope>
    <source>
        <strain evidence="6 7">NRRL 28638</strain>
    </source>
</reference>
<comment type="function">
    <text evidence="4">Associates with the EF-Tu.GDP complex and induces the exchange of GDP to GTP. It remains bound to the aminoacyl-tRNA.EF-Tu.GTP complex up to the GTP hydrolysis stage on the ribosome.</text>
</comment>
<dbReference type="PANTHER" id="PTHR11741">
    <property type="entry name" value="ELONGATION FACTOR TS"/>
    <property type="match status" value="1"/>
</dbReference>
<dbReference type="PANTHER" id="PTHR11741:SF0">
    <property type="entry name" value="ELONGATION FACTOR TS, MITOCHONDRIAL"/>
    <property type="match status" value="1"/>
</dbReference>
<dbReference type="GO" id="GO:0005739">
    <property type="term" value="C:mitochondrion"/>
    <property type="evidence" value="ECO:0007669"/>
    <property type="project" value="UniProtKB-SubCell"/>
</dbReference>
<evidence type="ECO:0000313" key="7">
    <source>
        <dbReference type="Proteomes" id="UP000070444"/>
    </source>
</evidence>
<accession>A0A137PJE2</accession>
<dbReference type="InterPro" id="IPR009060">
    <property type="entry name" value="UBA-like_sf"/>
</dbReference>
<keyword evidence="7" id="KW-1185">Reference proteome</keyword>
<dbReference type="STRING" id="796925.A0A137PJE2"/>
<keyword evidence="3 4" id="KW-0648">Protein biosynthesis</keyword>
<proteinExistence type="inferred from homology"/>
<dbReference type="GO" id="GO:0070125">
    <property type="term" value="P:mitochondrial translational elongation"/>
    <property type="evidence" value="ECO:0007669"/>
    <property type="project" value="TreeGrafter"/>
</dbReference>
<dbReference type="InterPro" id="IPR014039">
    <property type="entry name" value="Transl_elong_EFTs/EF1B_dimer"/>
</dbReference>
<evidence type="ECO:0000313" key="6">
    <source>
        <dbReference type="EMBL" id="KXN75090.1"/>
    </source>
</evidence>
<keyword evidence="4" id="KW-0496">Mitochondrion</keyword>
<protein>
    <recommendedName>
        <fullName evidence="4">Elongation factor Ts, mitochondrial</fullName>
        <shortName evidence="4">EF-Ts</shortName>
        <shortName evidence="4">EF-TsMt</shortName>
    </recommendedName>
</protein>
<dbReference type="PROSITE" id="PS01127">
    <property type="entry name" value="EF_TS_2"/>
    <property type="match status" value="1"/>
</dbReference>
<dbReference type="InterPro" id="IPR018101">
    <property type="entry name" value="Transl_elong_Ts_CS"/>
</dbReference>
<dbReference type="OrthoDB" id="277235at2759"/>